<feature type="domain" description="SANT" evidence="3">
    <location>
        <begin position="671"/>
        <end position="717"/>
    </location>
</feature>
<feature type="region of interest" description="Disordered" evidence="2">
    <location>
        <begin position="244"/>
        <end position="311"/>
    </location>
</feature>
<dbReference type="InterPro" id="IPR017884">
    <property type="entry name" value="SANT_dom"/>
</dbReference>
<keyword evidence="5" id="KW-1185">Reference proteome</keyword>
<name>A0A2P6TE43_CHLSO</name>
<feature type="compositionally biased region" description="Basic residues" evidence="2">
    <location>
        <begin position="1280"/>
        <end position="1289"/>
    </location>
</feature>
<feature type="compositionally biased region" description="Basic and acidic residues" evidence="2">
    <location>
        <begin position="158"/>
        <end position="169"/>
    </location>
</feature>
<feature type="compositionally biased region" description="Acidic residues" evidence="2">
    <location>
        <begin position="267"/>
        <end position="279"/>
    </location>
</feature>
<dbReference type="Gene3D" id="1.10.10.60">
    <property type="entry name" value="Homeodomain-like"/>
    <property type="match status" value="1"/>
</dbReference>
<reference evidence="4 5" key="1">
    <citation type="journal article" date="2018" name="Plant J.">
        <title>Genome sequences of Chlorella sorokiniana UTEX 1602 and Micractinium conductrix SAG 241.80: implications to maltose excretion by a green alga.</title>
        <authorList>
            <person name="Arriola M.B."/>
            <person name="Velmurugan N."/>
            <person name="Zhang Y."/>
            <person name="Plunkett M.H."/>
            <person name="Hondzo H."/>
            <person name="Barney B.M."/>
        </authorList>
    </citation>
    <scope>NUCLEOTIDE SEQUENCE [LARGE SCALE GENOMIC DNA]</scope>
    <source>
        <strain evidence="5">UTEX 1602</strain>
    </source>
</reference>
<feature type="region of interest" description="Disordered" evidence="2">
    <location>
        <begin position="577"/>
        <end position="605"/>
    </location>
</feature>
<feature type="region of interest" description="Disordered" evidence="2">
    <location>
        <begin position="1693"/>
        <end position="1776"/>
    </location>
</feature>
<organism evidence="4 5">
    <name type="scientific">Chlorella sorokiniana</name>
    <name type="common">Freshwater green alga</name>
    <dbReference type="NCBI Taxonomy" id="3076"/>
    <lineage>
        <taxon>Eukaryota</taxon>
        <taxon>Viridiplantae</taxon>
        <taxon>Chlorophyta</taxon>
        <taxon>core chlorophytes</taxon>
        <taxon>Trebouxiophyceae</taxon>
        <taxon>Chlorellales</taxon>
        <taxon>Chlorellaceae</taxon>
        <taxon>Chlorella clade</taxon>
        <taxon>Chlorella</taxon>
    </lineage>
</organism>
<feature type="compositionally biased region" description="Low complexity" evidence="2">
    <location>
        <begin position="174"/>
        <end position="194"/>
    </location>
</feature>
<evidence type="ECO:0000313" key="5">
    <source>
        <dbReference type="Proteomes" id="UP000239899"/>
    </source>
</evidence>
<feature type="compositionally biased region" description="Low complexity" evidence="2">
    <location>
        <begin position="1571"/>
        <end position="1618"/>
    </location>
</feature>
<dbReference type="Gene3D" id="1.20.58.1880">
    <property type="match status" value="1"/>
</dbReference>
<evidence type="ECO:0000256" key="2">
    <source>
        <dbReference type="SAM" id="MobiDB-lite"/>
    </source>
</evidence>
<evidence type="ECO:0000313" key="4">
    <source>
        <dbReference type="EMBL" id="PRW20913.1"/>
    </source>
</evidence>
<feature type="compositionally biased region" description="Basic and acidic residues" evidence="2">
    <location>
        <begin position="1"/>
        <end position="28"/>
    </location>
</feature>
<dbReference type="GO" id="GO:0006357">
    <property type="term" value="P:regulation of transcription by RNA polymerase II"/>
    <property type="evidence" value="ECO:0007669"/>
    <property type="project" value="TreeGrafter"/>
</dbReference>
<feature type="compositionally biased region" description="Gly residues" evidence="2">
    <location>
        <begin position="94"/>
        <end position="110"/>
    </location>
</feature>
<feature type="compositionally biased region" description="Basic and acidic residues" evidence="2">
    <location>
        <begin position="37"/>
        <end position="47"/>
    </location>
</feature>
<feature type="compositionally biased region" description="Basic and acidic residues" evidence="2">
    <location>
        <begin position="378"/>
        <end position="388"/>
    </location>
</feature>
<gene>
    <name evidence="4" type="ORF">C2E21_8607</name>
</gene>
<feature type="compositionally biased region" description="Low complexity" evidence="2">
    <location>
        <begin position="1701"/>
        <end position="1776"/>
    </location>
</feature>
<dbReference type="GO" id="GO:0005654">
    <property type="term" value="C:nucleoplasm"/>
    <property type="evidence" value="ECO:0007669"/>
    <property type="project" value="UniProtKB-ARBA"/>
</dbReference>
<feature type="compositionally biased region" description="Basic residues" evidence="2">
    <location>
        <begin position="362"/>
        <end position="377"/>
    </location>
</feature>
<dbReference type="PANTHER" id="PTHR13992:SF39">
    <property type="entry name" value="SMRTER, ISOFORM G"/>
    <property type="match status" value="1"/>
</dbReference>
<feature type="region of interest" description="Disordered" evidence="2">
    <location>
        <begin position="1551"/>
        <end position="1677"/>
    </location>
</feature>
<dbReference type="GO" id="GO:0032991">
    <property type="term" value="C:protein-containing complex"/>
    <property type="evidence" value="ECO:0007669"/>
    <property type="project" value="UniProtKB-ARBA"/>
</dbReference>
<dbReference type="InterPro" id="IPR051571">
    <property type="entry name" value="N-CoR_corepressor"/>
</dbReference>
<feature type="region of interest" description="Disordered" evidence="2">
    <location>
        <begin position="1"/>
        <end position="198"/>
    </location>
</feature>
<dbReference type="SMART" id="SM00717">
    <property type="entry name" value="SANT"/>
    <property type="match status" value="2"/>
</dbReference>
<comment type="caution">
    <text evidence="4">The sequence shown here is derived from an EMBL/GenBank/DDBJ whole genome shotgun (WGS) entry which is preliminary data.</text>
</comment>
<dbReference type="PANTHER" id="PTHR13992">
    <property type="entry name" value="NUCLEAR RECEPTOR CO-REPRESSOR RELATED NCOR"/>
    <property type="match status" value="1"/>
</dbReference>
<accession>A0A2P6TE43</accession>
<feature type="compositionally biased region" description="Polar residues" evidence="2">
    <location>
        <begin position="581"/>
        <end position="601"/>
    </location>
</feature>
<dbReference type="STRING" id="3076.A0A2P6TE43"/>
<feature type="coiled-coil region" evidence="1">
    <location>
        <begin position="210"/>
        <end position="237"/>
    </location>
</feature>
<feature type="compositionally biased region" description="Basic and acidic residues" evidence="2">
    <location>
        <begin position="1619"/>
        <end position="1636"/>
    </location>
</feature>
<dbReference type="InterPro" id="IPR009057">
    <property type="entry name" value="Homeodomain-like_sf"/>
</dbReference>
<feature type="compositionally biased region" description="Pro residues" evidence="2">
    <location>
        <begin position="71"/>
        <end position="81"/>
    </location>
</feature>
<feature type="region of interest" description="Disordered" evidence="2">
    <location>
        <begin position="1278"/>
        <end position="1297"/>
    </location>
</feature>
<protein>
    <recommendedName>
        <fullName evidence="3">SANT domain-containing protein</fullName>
    </recommendedName>
</protein>
<dbReference type="InterPro" id="IPR001005">
    <property type="entry name" value="SANT/Myb"/>
</dbReference>
<feature type="compositionally biased region" description="Low complexity" evidence="2">
    <location>
        <begin position="1551"/>
        <end position="1564"/>
    </location>
</feature>
<evidence type="ECO:0000256" key="1">
    <source>
        <dbReference type="SAM" id="Coils"/>
    </source>
</evidence>
<evidence type="ECO:0000259" key="3">
    <source>
        <dbReference type="PROSITE" id="PS51293"/>
    </source>
</evidence>
<proteinExistence type="predicted"/>
<dbReference type="OrthoDB" id="10258692at2759"/>
<feature type="compositionally biased region" description="Acidic residues" evidence="2">
    <location>
        <begin position="346"/>
        <end position="356"/>
    </location>
</feature>
<feature type="compositionally biased region" description="Low complexity" evidence="2">
    <location>
        <begin position="1654"/>
        <end position="1669"/>
    </location>
</feature>
<dbReference type="Proteomes" id="UP000239899">
    <property type="component" value="Unassembled WGS sequence"/>
</dbReference>
<dbReference type="PROSITE" id="PS51293">
    <property type="entry name" value="SANT"/>
    <property type="match status" value="1"/>
</dbReference>
<feature type="region of interest" description="Disordered" evidence="2">
    <location>
        <begin position="346"/>
        <end position="391"/>
    </location>
</feature>
<feature type="region of interest" description="Disordered" evidence="2">
    <location>
        <begin position="760"/>
        <end position="793"/>
    </location>
</feature>
<sequence>MAERGDRGPDHGGGSFRDRDRGFKRERSGAPPPDFGPARDSREREPAWDPPPPFGGAGKRGRYDDRGSPRFGPPGFQPPPERGITWFEGAPRHFGGGPGGFGRGGFGRSEGGARPPSEFRGPPGFDSLLGRPAGSKERGGPPPARHRSASPPRQRGSSGRDERERDRRGGSGGSARSRPSSPTHQAAGEKAAGEPAGGAGAAKLSILGVIESLDHDLAEVQGQLQSSRADVGRLQQREAHIAKALERLESKPPKLPATAADSGSDVSDVELSESEESEAEAPPQRGGRRRGAAGGGGQEVQSAGGRDVAMPDAPSTAVLAAWGGAAEAAAPSVSASTALAVEEWEVWEPAAEDSGEEWGGGRRGKGRRGGKRGGRKKERAEAAEAEKRAARHALPPRQRLALRALGAAASGVAAEGTVADVLRQAQRQAAEAHASFAAAVPDALLVPAGTADAPEVGVAGGPGGRAGSGKIAALLAGRPAKVGDLLVPSTAPAFEQLTDLPQYRRNLESHCQARVGVQKVLRREFAALLRKHVELAVQYRMRYEAYKAREAERAAALREQLAAVERAAAAVGLAGQGRQQSGGLTNAQQPLSPTARTTSRGRSGDYIRSDWEEKQAIATLQAIELVKHCCELPRMEILPPRVARWEAYEDRNRLISDPEADEEASWYVRPWTEEERKVFADKFLLHHKDFPKIATFLPGRTVQEVVRLYYAIQRTDEFSQTRRKYLLRKRREQTESNKSLRSFGNFMGGFGTLTADLEMAQQQRGGGEEQRGAGLGRSNSRGSGLNGGMERAGRSRSRAVLLDATGPLAAAPIEFFAGAPPPEPLPAMPSFPDAAALGGGTGRRGGRGRAAVDYSELSGMGEEGATGAGLSMRRSRTAPTALGGATALSAASLPAGLDQLPVDLTAGFASLPPLPLGAAAGGLLPVGAAPLGLAGLSAPLPGTNISASLIGGSAATASAAFAAPFGAAGLAQLPLAGAGLELPGMGQPKRSTVDADLDARFGQAVRLFGRDLKAVSQFLGNKTVAATRLYWSRHRERLGLDGIMSERAAAGLGPEDHAPGAATAVPVAPAAAAAAGLPDLQQSWAPLLDHLQRQGTAGEVPADLAALPAPAEAAAAGAQPAAAPAAGAAAAEAVAEPDAMQVDATAEAAAVKPEPEAAAGLPAQPLDATAAAAAGLEQAAAAEGAAAQAGVAPSVGEQAAAAAGGEGAATPVTTAAEAASLLPREELTKLQTLLEPGGILFEFAGGEEAAAELRQLLRKPEQLVQHPGHMQQLIGMQAAPKHRGGRKRKGEGDGAARVRSIKHTASGPAQPAGLSPQLGMFGLPQLQGQSQAAQQQQYVAAAMEWIQRYQQQVAHMAAADQAQQAQHAQQQMAAVYGMFGLPLPGAGAGSLEQAAAAAAAAAGPAGMAAALLQAQQRAAAAVSGAGAVEQLQRLIQQQQQQPALAAALGQRNPAALQLQALLLQQYQAQSPAAALLQGLQQNVQRAAAAAASPAALLQQQAAAAAAAAAAANASAFPGTAALLQMIQQQAAAAALGAGASPALNGLLAQQLGSPSAGLSPASSPKARTHEAAAVPPAAAASAQASGQAEQQPAEAQQHAAAAAEQQQQPAMPVAAAAKEPADLPKQEQEQQPKQEQVEQEDGGSGSPVARLARELQQQEAQQAAGGEQQPLPSPIDAQRRLLAVQSPAASLAAELEHKAAEQQAKQAEGPVQPPAAEQAEQPAAEQAAAPQQAAEATPVAKSAGAEAAQQAAAADAAPAFERPQQQQPAGEPEPVAAATVEAATELAIPAELIDSLARMGLEAKLGRPVSEADLCAWASCCLDAGMSDMAVCSLLDRYPKVVDLEPSALAPKLSIIQAFMAGHMQGRTNAFAFDALCAAAALAALHGRSDAAVESSCRALDQLLEAAHGDTPRGAAVLTVPHRVQRDLLCSWDGEELLSRFQQLRSQEGWTAQRAAAELLKIDLQQELPDLSFIDDLEKEECGVEGEELAFATQTARANWPAVSVASAQEAVQGLQNALVPPREAAILWLSCGIEVTTPRFLTVVHQLRQAGVVPERLLLFAQLGRRLHEVRIPVRFAAGMFTLCALCGGSWAAAMEAAEAHTAPMLNLTTKRSAELLAVCQRLSQLGLPLDQLLPLAAGALSRPATLAAALDGLAALLGGDHRAMGAAVAAKPALLQVERKQRAAVYKLWQQLGQLGLRRGDLLRLAESAAKQPEEFERSLCRLTLLLGDAETAARMAGFDRSLLRMPAVDAELRQAFGQAVAAGASRWHLLQVIKATRGDSWQLRHLGQHFQQLAAAGLRPRQLFELTQAFGRSPDAVSQFAAMAEGLFGGDWRAAATALLADAADLATRLPAIQRAVESMATCGLEVAGKQGSQRVLDALAAGKAGSLPSWRVSIPEGTPAEERRAAAEAALAAVGFRAVEGQALRAREQLVAGDISSFGMESGRLQTWK</sequence>
<keyword evidence="1" id="KW-0175">Coiled coil</keyword>
<dbReference type="SUPFAM" id="SSF46689">
    <property type="entry name" value="Homeodomain-like"/>
    <property type="match status" value="1"/>
</dbReference>
<dbReference type="GO" id="GO:0000785">
    <property type="term" value="C:chromatin"/>
    <property type="evidence" value="ECO:0007669"/>
    <property type="project" value="TreeGrafter"/>
</dbReference>
<dbReference type="EMBL" id="LHPG02000021">
    <property type="protein sequence ID" value="PRW20913.1"/>
    <property type="molecule type" value="Genomic_DNA"/>
</dbReference>